<evidence type="ECO:0000256" key="5">
    <source>
        <dbReference type="ARBA" id="ARBA00022840"/>
    </source>
</evidence>
<dbReference type="GO" id="GO:0009824">
    <property type="term" value="F:AMP dimethylallyltransferase activity"/>
    <property type="evidence" value="ECO:0007669"/>
    <property type="project" value="UniProtKB-ARBA"/>
</dbReference>
<comment type="catalytic activity">
    <reaction evidence="8">
        <text>dimethylallyl diphosphate + ADP = N(6)-(dimethylallyl)adenosine 5'-diphosphate + diphosphate</text>
        <dbReference type="Rhea" id="RHEA:36327"/>
        <dbReference type="ChEBI" id="CHEBI:33019"/>
        <dbReference type="ChEBI" id="CHEBI:57623"/>
        <dbReference type="ChEBI" id="CHEBI:73533"/>
        <dbReference type="ChEBI" id="CHEBI:456216"/>
        <dbReference type="EC" id="2.5.1.112"/>
    </reaction>
</comment>
<evidence type="ECO:0000256" key="3">
    <source>
        <dbReference type="ARBA" id="ARBA00022712"/>
    </source>
</evidence>
<dbReference type="InterPro" id="IPR027417">
    <property type="entry name" value="P-loop_NTPase"/>
</dbReference>
<dbReference type="PANTHER" id="PTHR11088:SF74">
    <property type="entry name" value="ADENYLATE ISOPENTENYLTRANSFERASE 5, CHLOROPLASTIC"/>
    <property type="match status" value="1"/>
</dbReference>
<dbReference type="GO" id="GO:0005739">
    <property type="term" value="C:mitochondrion"/>
    <property type="evidence" value="ECO:0007669"/>
    <property type="project" value="TreeGrafter"/>
</dbReference>
<dbReference type="AlphaFoldDB" id="A0AAV0ICQ1"/>
<dbReference type="EMBL" id="CAMGYJ010000003">
    <property type="protein sequence ID" value="CAI0395294.1"/>
    <property type="molecule type" value="Genomic_DNA"/>
</dbReference>
<evidence type="ECO:0000256" key="7">
    <source>
        <dbReference type="ARBA" id="ARBA00051744"/>
    </source>
</evidence>
<evidence type="ECO:0000256" key="6">
    <source>
        <dbReference type="ARBA" id="ARBA00022946"/>
    </source>
</evidence>
<comment type="function">
    <text evidence="9">Involved in cytokinin biosynthesis. Catalyzes the transfer of an isopentenyl group from dimethylallyl diphosphate (DMAPP) to ATP and ADP.</text>
</comment>
<evidence type="ECO:0000256" key="9">
    <source>
        <dbReference type="ARBA" id="ARBA00055191"/>
    </source>
</evidence>
<keyword evidence="6" id="KW-0809">Transit peptide</keyword>
<keyword evidence="4" id="KW-0547">Nucleotide-binding</keyword>
<dbReference type="GO" id="GO:0005524">
    <property type="term" value="F:ATP binding"/>
    <property type="evidence" value="ECO:0007669"/>
    <property type="project" value="UniProtKB-KW"/>
</dbReference>
<evidence type="ECO:0000313" key="11">
    <source>
        <dbReference type="EMBL" id="CAI0395294.1"/>
    </source>
</evidence>
<keyword evidence="5" id="KW-0067">ATP-binding</keyword>
<proteinExistence type="inferred from homology"/>
<evidence type="ECO:0000256" key="2">
    <source>
        <dbReference type="ARBA" id="ARBA00022679"/>
    </source>
</evidence>
<evidence type="ECO:0000256" key="1">
    <source>
        <dbReference type="ARBA" id="ARBA00005842"/>
    </source>
</evidence>
<protein>
    <recommendedName>
        <fullName evidence="10">adenylate dimethylallyltransferase (ADP/ATP-dependent)</fullName>
        <ecNumber evidence="10">2.5.1.112</ecNumber>
    </recommendedName>
</protein>
<evidence type="ECO:0000256" key="4">
    <source>
        <dbReference type="ARBA" id="ARBA00022741"/>
    </source>
</evidence>
<dbReference type="HAMAP" id="MF_00185">
    <property type="entry name" value="IPP_trans"/>
    <property type="match status" value="1"/>
</dbReference>
<comment type="caution">
    <text evidence="11">The sequence shown here is derived from an EMBL/GenBank/DDBJ whole genome shotgun (WGS) entry which is preliminary data.</text>
</comment>
<evidence type="ECO:0000256" key="8">
    <source>
        <dbReference type="ARBA" id="ARBA00052386"/>
    </source>
</evidence>
<name>A0AAV0ICQ1_9ROSI</name>
<dbReference type="GO" id="GO:0009691">
    <property type="term" value="P:cytokinin biosynthetic process"/>
    <property type="evidence" value="ECO:0007669"/>
    <property type="project" value="UniProtKB-KW"/>
</dbReference>
<keyword evidence="2" id="KW-0808">Transferase</keyword>
<evidence type="ECO:0000256" key="10">
    <source>
        <dbReference type="ARBA" id="ARBA00066838"/>
    </source>
</evidence>
<dbReference type="Gene3D" id="1.10.287.890">
    <property type="entry name" value="Crystal structure of tRNA isopentenylpyrophosphate transferase (bh2366) domain"/>
    <property type="match status" value="1"/>
</dbReference>
<evidence type="ECO:0000313" key="12">
    <source>
        <dbReference type="Proteomes" id="UP001154282"/>
    </source>
</evidence>
<dbReference type="EC" id="2.5.1.112" evidence="10"/>
<dbReference type="Proteomes" id="UP001154282">
    <property type="component" value="Unassembled WGS sequence"/>
</dbReference>
<reference evidence="11" key="1">
    <citation type="submission" date="2022-08" db="EMBL/GenBank/DDBJ databases">
        <authorList>
            <person name="Gutierrez-Valencia J."/>
        </authorList>
    </citation>
    <scope>NUCLEOTIDE SEQUENCE</scope>
</reference>
<gene>
    <name evidence="11" type="ORF">LITE_LOCUS8664</name>
</gene>
<dbReference type="GO" id="GO:0052381">
    <property type="term" value="F:tRNA dimethylallyltransferase activity"/>
    <property type="evidence" value="ECO:0007669"/>
    <property type="project" value="InterPro"/>
</dbReference>
<dbReference type="Pfam" id="PF01715">
    <property type="entry name" value="IPPT"/>
    <property type="match status" value="2"/>
</dbReference>
<dbReference type="InterPro" id="IPR039657">
    <property type="entry name" value="Dimethylallyltransferase"/>
</dbReference>
<dbReference type="InterPro" id="IPR018022">
    <property type="entry name" value="IPT"/>
</dbReference>
<dbReference type="GO" id="GO:0006400">
    <property type="term" value="P:tRNA modification"/>
    <property type="evidence" value="ECO:0007669"/>
    <property type="project" value="TreeGrafter"/>
</dbReference>
<accession>A0AAV0ICQ1</accession>
<dbReference type="GO" id="GO:0052622">
    <property type="term" value="F:ATP/ADP dimethylallyltransferase activity"/>
    <property type="evidence" value="ECO:0007669"/>
    <property type="project" value="UniProtKB-EC"/>
</dbReference>
<organism evidence="11 12">
    <name type="scientific">Linum tenue</name>
    <dbReference type="NCBI Taxonomy" id="586396"/>
    <lineage>
        <taxon>Eukaryota</taxon>
        <taxon>Viridiplantae</taxon>
        <taxon>Streptophyta</taxon>
        <taxon>Embryophyta</taxon>
        <taxon>Tracheophyta</taxon>
        <taxon>Spermatophyta</taxon>
        <taxon>Magnoliopsida</taxon>
        <taxon>eudicotyledons</taxon>
        <taxon>Gunneridae</taxon>
        <taxon>Pentapetalae</taxon>
        <taxon>rosids</taxon>
        <taxon>fabids</taxon>
        <taxon>Malpighiales</taxon>
        <taxon>Linaceae</taxon>
        <taxon>Linum</taxon>
    </lineage>
</organism>
<dbReference type="FunFam" id="1.10.287.890:FF:000002">
    <property type="entry name" value="Adenylate isopentenyltransferase 5, chloroplastic"/>
    <property type="match status" value="1"/>
</dbReference>
<keyword evidence="12" id="KW-1185">Reference proteome</keyword>
<comment type="similarity">
    <text evidence="1">Belongs to the IPP transferase family.</text>
</comment>
<comment type="catalytic activity">
    <reaction evidence="7">
        <text>dimethylallyl diphosphate + ATP = N(6)-(dimethylallyl)adenosine 5'-triphosphate + diphosphate</text>
        <dbReference type="Rhea" id="RHEA:36331"/>
        <dbReference type="ChEBI" id="CHEBI:30616"/>
        <dbReference type="ChEBI" id="CHEBI:33019"/>
        <dbReference type="ChEBI" id="CHEBI:57623"/>
        <dbReference type="ChEBI" id="CHEBI:73532"/>
        <dbReference type="EC" id="2.5.1.112"/>
    </reaction>
</comment>
<dbReference type="PANTHER" id="PTHR11088">
    <property type="entry name" value="TRNA DIMETHYLALLYLTRANSFERASE"/>
    <property type="match status" value="1"/>
</dbReference>
<dbReference type="SUPFAM" id="SSF52540">
    <property type="entry name" value="P-loop containing nucleoside triphosphate hydrolases"/>
    <property type="match status" value="1"/>
</dbReference>
<sequence length="328" mass="36743">MPAGMLKLLERPPPAMWPREKLVIIMGATGTGKSRLSVDLATQFHAAEIINSDKMQVYKGLDVVTNKITDRETRGVPHHLLGTVDPNADFTSKNFCDSASAAIESILMKGSLPIIVGGSNSYIEALVDDDGDDEFWGFRSKYDCCCLWLDVSTPVLHEFVSKRVDSMVENGLVDEVRGIFDPEKTEYREGIRKSIGVPELDRYLRVEQRRFGVVNGETRARVLREAIDEIKRNTCNLASRQREKIQRLRRVKGWNIHRIDATEVFRKRGKEEVDGAWEKLVARPSSSLVRKFLYGMGSPAAGSRAVVFSPALRLTSEGYSHAAECVLT</sequence>
<keyword evidence="3" id="KW-0203">Cytokinin biosynthesis</keyword>
<dbReference type="Gene3D" id="3.40.50.300">
    <property type="entry name" value="P-loop containing nucleotide triphosphate hydrolases"/>
    <property type="match status" value="1"/>
</dbReference>